<name>F7AR66_MONDO</name>
<feature type="region of interest" description="Disordered" evidence="17">
    <location>
        <begin position="710"/>
        <end position="748"/>
    </location>
</feature>
<dbReference type="CDD" id="cd16974">
    <property type="entry name" value="Alpha_kinase_ALPK2"/>
    <property type="match status" value="1"/>
</dbReference>
<comment type="function">
    <text evidence="14">Protein kinase that recognizes phosphorylation sites in which the surrounding peptides have an alpha-helical conformation. Regulates cardiac development and cardiomyocyte differentiation by negatively regulating Wnt/beta-catenin signaling.</text>
</comment>
<dbReference type="Pfam" id="PF02816">
    <property type="entry name" value="Alpha_kinase"/>
    <property type="match status" value="1"/>
</dbReference>
<feature type="region of interest" description="Disordered" evidence="17">
    <location>
        <begin position="1300"/>
        <end position="1324"/>
    </location>
</feature>
<evidence type="ECO:0000256" key="9">
    <source>
        <dbReference type="ARBA" id="ARBA00023136"/>
    </source>
</evidence>
<dbReference type="PANTHER" id="PTHR47091:SF2">
    <property type="entry name" value="ALPHA-PROTEIN KINASE 2"/>
    <property type="match status" value="1"/>
</dbReference>
<feature type="compositionally biased region" description="Basic and acidic residues" evidence="17">
    <location>
        <begin position="198"/>
        <end position="210"/>
    </location>
</feature>
<feature type="region of interest" description="Disordered" evidence="17">
    <location>
        <begin position="659"/>
        <end position="681"/>
    </location>
</feature>
<protein>
    <recommendedName>
        <fullName evidence="15">Alpha-protein kinase 2</fullName>
        <ecNumber evidence="3">2.7.11.1</ecNumber>
    </recommendedName>
    <alternativeName>
        <fullName evidence="16">Heart alpha-protein kinase</fullName>
    </alternativeName>
</protein>
<feature type="compositionally biased region" description="Low complexity" evidence="17">
    <location>
        <begin position="710"/>
        <end position="719"/>
    </location>
</feature>
<evidence type="ECO:0000256" key="10">
    <source>
        <dbReference type="ARBA" id="ARBA00023157"/>
    </source>
</evidence>
<dbReference type="EC" id="2.7.11.1" evidence="3"/>
<evidence type="ECO:0000256" key="13">
    <source>
        <dbReference type="ARBA" id="ARBA00048679"/>
    </source>
</evidence>
<dbReference type="GO" id="GO:0005524">
    <property type="term" value="F:ATP binding"/>
    <property type="evidence" value="ECO:0007669"/>
    <property type="project" value="InterPro"/>
</dbReference>
<evidence type="ECO:0000256" key="12">
    <source>
        <dbReference type="ARBA" id="ARBA00047899"/>
    </source>
</evidence>
<dbReference type="SMART" id="SM00408">
    <property type="entry name" value="IGc2"/>
    <property type="match status" value="2"/>
</dbReference>
<dbReference type="FunCoup" id="F7AR66">
    <property type="interactions" value="23"/>
</dbReference>
<evidence type="ECO:0000256" key="17">
    <source>
        <dbReference type="SAM" id="MobiDB-lite"/>
    </source>
</evidence>
<evidence type="ECO:0000256" key="6">
    <source>
        <dbReference type="ARBA" id="ARBA00022679"/>
    </source>
</evidence>
<dbReference type="InterPro" id="IPR003599">
    <property type="entry name" value="Ig_sub"/>
</dbReference>
<feature type="compositionally biased region" description="Polar residues" evidence="17">
    <location>
        <begin position="211"/>
        <end position="222"/>
    </location>
</feature>
<dbReference type="OMA" id="RETSHTT"/>
<dbReference type="InterPro" id="IPR013098">
    <property type="entry name" value="Ig_I-set"/>
</dbReference>
<feature type="domain" description="Ig-like" evidence="18">
    <location>
        <begin position="26"/>
        <end position="106"/>
    </location>
</feature>
<evidence type="ECO:0000256" key="5">
    <source>
        <dbReference type="ARBA" id="ARBA00022527"/>
    </source>
</evidence>
<evidence type="ECO:0000256" key="7">
    <source>
        <dbReference type="ARBA" id="ARBA00022737"/>
    </source>
</evidence>
<feature type="region of interest" description="Disordered" evidence="17">
    <location>
        <begin position="501"/>
        <end position="581"/>
    </location>
</feature>
<dbReference type="InParanoid" id="F7AR66"/>
<feature type="region of interest" description="Disordered" evidence="17">
    <location>
        <begin position="443"/>
        <end position="486"/>
    </location>
</feature>
<dbReference type="InterPro" id="IPR011009">
    <property type="entry name" value="Kinase-like_dom_sf"/>
</dbReference>
<feature type="compositionally biased region" description="Basic residues" evidence="17">
    <location>
        <begin position="540"/>
        <end position="560"/>
    </location>
</feature>
<dbReference type="FunFam" id="3.20.200.10:FF:000005">
    <property type="entry name" value="Alpha-protein kinase 2"/>
    <property type="match status" value="1"/>
</dbReference>
<dbReference type="InterPro" id="IPR007110">
    <property type="entry name" value="Ig-like_dom"/>
</dbReference>
<dbReference type="Bgee" id="ENSMODG00000020435">
    <property type="expression patterns" value="Expressed in heart and 13 other cell types or tissues"/>
</dbReference>
<feature type="region of interest" description="Disordered" evidence="17">
    <location>
        <begin position="1677"/>
        <end position="1711"/>
    </location>
</feature>
<comment type="subcellular location">
    <subcellularLocation>
        <location evidence="1">Basolateral cell membrane</location>
    </subcellularLocation>
</comment>
<dbReference type="InterPro" id="IPR004166">
    <property type="entry name" value="a-kinase_dom"/>
</dbReference>
<dbReference type="FunFam" id="2.60.40.10:FF:000032">
    <property type="entry name" value="palladin isoform X1"/>
    <property type="match status" value="1"/>
</dbReference>
<evidence type="ECO:0000256" key="14">
    <source>
        <dbReference type="ARBA" id="ARBA00059647"/>
    </source>
</evidence>
<dbReference type="GO" id="GO:0004674">
    <property type="term" value="F:protein serine/threonine kinase activity"/>
    <property type="evidence" value="ECO:0007669"/>
    <property type="project" value="UniProtKB-KW"/>
</dbReference>
<evidence type="ECO:0000256" key="11">
    <source>
        <dbReference type="ARBA" id="ARBA00023319"/>
    </source>
</evidence>
<accession>F7AR66</accession>
<feature type="region of interest" description="Disordered" evidence="17">
    <location>
        <begin position="195"/>
        <end position="222"/>
    </location>
</feature>
<feature type="domain" description="Ig-like" evidence="18">
    <location>
        <begin position="1774"/>
        <end position="1862"/>
    </location>
</feature>
<evidence type="ECO:0000256" key="3">
    <source>
        <dbReference type="ARBA" id="ARBA00012513"/>
    </source>
</evidence>
<dbReference type="InterPro" id="IPR036179">
    <property type="entry name" value="Ig-like_dom_sf"/>
</dbReference>
<keyword evidence="9" id="KW-0472">Membrane</keyword>
<evidence type="ECO:0000256" key="2">
    <source>
        <dbReference type="ARBA" id="ARBA00008651"/>
    </source>
</evidence>
<comment type="catalytic activity">
    <reaction evidence="12">
        <text>L-threonyl-[protein] + ATP = O-phospho-L-threonyl-[protein] + ADP + H(+)</text>
        <dbReference type="Rhea" id="RHEA:46608"/>
        <dbReference type="Rhea" id="RHEA-COMP:11060"/>
        <dbReference type="Rhea" id="RHEA-COMP:11605"/>
        <dbReference type="ChEBI" id="CHEBI:15378"/>
        <dbReference type="ChEBI" id="CHEBI:30013"/>
        <dbReference type="ChEBI" id="CHEBI:30616"/>
        <dbReference type="ChEBI" id="CHEBI:61977"/>
        <dbReference type="ChEBI" id="CHEBI:456216"/>
        <dbReference type="EC" id="2.7.11.1"/>
    </reaction>
</comment>
<evidence type="ECO:0000313" key="21">
    <source>
        <dbReference type="Proteomes" id="UP000002280"/>
    </source>
</evidence>
<feature type="region of interest" description="Disordered" evidence="17">
    <location>
        <begin position="1739"/>
        <end position="1768"/>
    </location>
</feature>
<dbReference type="SMART" id="SM00409">
    <property type="entry name" value="IG"/>
    <property type="match status" value="2"/>
</dbReference>
<reference evidence="20" key="2">
    <citation type="submission" date="2025-08" db="UniProtKB">
        <authorList>
            <consortium name="Ensembl"/>
        </authorList>
    </citation>
    <scope>IDENTIFICATION</scope>
</reference>
<evidence type="ECO:0000256" key="4">
    <source>
        <dbReference type="ARBA" id="ARBA00022475"/>
    </source>
</evidence>
<dbReference type="Proteomes" id="UP000002280">
    <property type="component" value="Chromosome 3"/>
</dbReference>
<feature type="compositionally biased region" description="Basic and acidic residues" evidence="17">
    <location>
        <begin position="1756"/>
        <end position="1768"/>
    </location>
</feature>
<feature type="domain" description="Alpha-type protein kinase" evidence="19">
    <location>
        <begin position="1889"/>
        <end position="2121"/>
    </location>
</feature>
<dbReference type="InterPro" id="IPR013783">
    <property type="entry name" value="Ig-like_fold"/>
</dbReference>
<dbReference type="PANTHER" id="PTHR47091">
    <property type="entry name" value="ALPHA-PROTEIN KINASE 2-RELATED"/>
    <property type="match status" value="1"/>
</dbReference>
<keyword evidence="4" id="KW-1003">Cell membrane</keyword>
<sequence length="2169" mass="239621">MLGGKESTHNIGFMWHERMTDSKPAPRSALRFLSTLPSQKVPEKSDLVLRCIISGQPKPEVTWYKNGHAISESNIVSNYEILENQYIHMLHLYSCTKNDAAVYQISAQNCFGMICCSAFIEVECLSENPQLNPNLKEDAARGWKNKTEMCEVDNSPQIDEKEQLFQEERNVIEDFSTLSGSSSPKFRGSCLSQLQSNNHKESPSLEKDTGVKSTIQTQEDCSNHNYTEENAFDLLSLKGRDEVDTLEKCGNGLIHSKPSRLIDDHMASYDEVLPPSHRDPKIQKYISFSMALPEETASIYHVNSSTTKQHVSPEISSEDSDTDFELCPEIKLTCTEEFSDDDLEYLECSDVMTDYSNAIWQEELRGNDPIFLLERDDEETKFREGCLGGCEHFHSEMACQCQVSDNIVPMDTTIGFCGHHSKLQEVAGRSSLPTYNQSILQPGMTLTLRHPQDETSPVKDQERYKLPVTSTANDSDQPGMKGENADSHQAEAYFSIDNLMDMDKTPGEMMPQTRELEKPVTNQPEENPAEKSAGGDLLRKKGSQKLVRARRPGAKGKPRKLNTNLQEKATDGSLSLPGPGEVSNLELSQGNRRESFHEEAEAIHLNSQFHGGEYAILTQAQQETETLPTPTESLSIEGETDLKRKGKCIEGLLETDQMAKQHAHPQVQKEESSKKGTTNTTKSHLQAFSESMIDSESLGKVSALSGTITSSLSSQQSTSEGDGSLAHHRELESCSPGPQHHEKEDQESNLCQLASPREDGPYEQTSSEASHENLLDCELLAHYQHVSDADLGEQESLYIALAEASYAVLTAEQSFSVPRDGEEPLDMAPHETDDTKTGCSPKYFPSSMPCNDYLSQENCPMGSQLADRQHETSDLCLISDMTKEQFSQAQDAETPCPTCENREAGDANTAPYSLSISMGNSLEGAYERDTNENKIGDKNSVKELTTILDGDQEKLSPSNLVNAWEAQISTEKDCLSQLQEEGVAALLGIEDEAGTSLCNMIVEHHEKSSNEMLTENIRGYQGPSDGEETSALGTVVKGHQAKYLALSIAQNNHLDRAKEHLPEAPAGSTVQFPSDEQSALAGNDWTVNAAEQLILEDPLGTAAHLPHPQLLQREDFLSNSLGAIADGLTIESEAPESAVDRSWAENCQGEERESEQNLCKEIQPQQGSFSGEDSLQDSFYAIAAAWGQSSPLPLKYSTDNFEEERGNLGLPSARVAVANEEGERQTSWKVRSSLQNLLEEAKENSADGNQGDYELGEGQKALALADLVSEPSPPMQIVDLESKVSSMIWDNACVISEKPEAENSIQKLDTSETDKSTRSNQSNSTIVCGGREIQEKKEVGNNVGFCIPSLQYLKDSNILESSVDPINEKETCVEISQFKGGLDVVSEISEKKNIDGVSKIQEKDQSREVHSLLTQFLTHPEIMESSVDSTNETGVLECVGTGKLVTSESTLGVIPEGRNLNKERYSQKLKVKTSLSQVPCLKEVEHLEEGIPCVGHERQSQEGMERDLGEPVHKVQDSATEWIAGSSILSNSLVGLATDTSHERETNSGISQTQDMSVSSVELKQHEQICSDSKACQNTESECTKYLSPNLPPTSVPFGFPLTSFQEGEGTHFAMDGKIEELTTGEPKATDSLGSPIETLAFLPAESVSKTSPVCKDQQPSNHCQKSSLQGIVQKAKEERKHHHMMPPKSKVPETLAEEGNKKQEMSGTGHLAEGVKKKILSKVAALKMRLEEKERARKNSIFSKKIPKPETLTQNEEKKDPKRQSCKKECKAPVLLKNIQAEIFPDHSGNIKLSCQFAEIHEDSTISWTKDSKLIAKVQRSAGDKSTVSLAIVQASKKDQGLYYCCLRNGYGKVTAEFNLTSEVLGQLSSHQDIKGFEEIEFSQLIFREDFISDSYFGDNLHGQIATEELHFGEGVHRKAFRSKVMQGLTPVFSPGHACVLKVHNAIAYGTKNNDELVQKNYKLAAQECYVQNTARQYAKIYAAEAQPLEGFGEVPEIIPIFLIHRPKNNIPYATVEEELIGEFVKYSIRDGKEINFLRRESEAGQKCCTFQHWVYQKTSGSLLVTDMQGVGMKLTDVGIATLAKGYKGFKGNCSMTFIDQFKALHQCNKYCEMLGLKSLQTNNQKQRKPIMGRGKVQPPTTPAKKAGANATVEKRTDSTVKSPASRE</sequence>
<evidence type="ECO:0000259" key="18">
    <source>
        <dbReference type="PROSITE" id="PS50835"/>
    </source>
</evidence>
<keyword evidence="7" id="KW-0677">Repeat</keyword>
<keyword evidence="5" id="KW-0723">Serine/threonine-protein kinase</keyword>
<feature type="compositionally biased region" description="Basic and acidic residues" evidence="17">
    <location>
        <begin position="2154"/>
        <end position="2169"/>
    </location>
</feature>
<reference evidence="20 21" key="1">
    <citation type="journal article" date="2007" name="Nature">
        <title>Genome of the marsupial Monodelphis domestica reveals innovation in non-coding sequences.</title>
        <authorList>
            <person name="Mikkelsen T.S."/>
            <person name="Wakefield M.J."/>
            <person name="Aken B."/>
            <person name="Amemiya C.T."/>
            <person name="Chang J.L."/>
            <person name="Duke S."/>
            <person name="Garber M."/>
            <person name="Gentles A.J."/>
            <person name="Goodstadt L."/>
            <person name="Heger A."/>
            <person name="Jurka J."/>
            <person name="Kamal M."/>
            <person name="Mauceli E."/>
            <person name="Searle S.M."/>
            <person name="Sharpe T."/>
            <person name="Baker M.L."/>
            <person name="Batzer M.A."/>
            <person name="Benos P.V."/>
            <person name="Belov K."/>
            <person name="Clamp M."/>
            <person name="Cook A."/>
            <person name="Cuff J."/>
            <person name="Das R."/>
            <person name="Davidow L."/>
            <person name="Deakin J.E."/>
            <person name="Fazzari M.J."/>
            <person name="Glass J.L."/>
            <person name="Grabherr M."/>
            <person name="Greally J.M."/>
            <person name="Gu W."/>
            <person name="Hore T.A."/>
            <person name="Huttley G.A."/>
            <person name="Kleber M."/>
            <person name="Jirtle R.L."/>
            <person name="Koina E."/>
            <person name="Lee J.T."/>
            <person name="Mahony S."/>
            <person name="Marra M.A."/>
            <person name="Miller R.D."/>
            <person name="Nicholls R.D."/>
            <person name="Oda M."/>
            <person name="Papenfuss A.T."/>
            <person name="Parra Z.E."/>
            <person name="Pollock D.D."/>
            <person name="Ray D.A."/>
            <person name="Schein J.E."/>
            <person name="Speed T.P."/>
            <person name="Thompson K."/>
            <person name="VandeBerg J.L."/>
            <person name="Wade C.M."/>
            <person name="Walker J.A."/>
            <person name="Waters P.D."/>
            <person name="Webber C."/>
            <person name="Weidman J.R."/>
            <person name="Xie X."/>
            <person name="Zody M.C."/>
            <person name="Baldwin J."/>
            <person name="Abdouelleil A."/>
            <person name="Abdulkadir J."/>
            <person name="Abebe A."/>
            <person name="Abera B."/>
            <person name="Abreu J."/>
            <person name="Acer S.C."/>
            <person name="Aftuck L."/>
            <person name="Alexander A."/>
            <person name="An P."/>
            <person name="Anderson E."/>
            <person name="Anderson S."/>
            <person name="Arachi H."/>
            <person name="Azer M."/>
            <person name="Bachantsang P."/>
            <person name="Barry A."/>
            <person name="Bayul T."/>
            <person name="Berlin A."/>
            <person name="Bessette D."/>
            <person name="Bloom T."/>
            <person name="Bloom T."/>
            <person name="Boguslavskiy L."/>
            <person name="Bonnet C."/>
            <person name="Boukhgalter B."/>
            <person name="Bourzgui I."/>
            <person name="Brown A."/>
            <person name="Cahill P."/>
            <person name="Channer S."/>
            <person name="Cheshatsang Y."/>
            <person name="Chuda L."/>
            <person name="Citroen M."/>
            <person name="Collymore A."/>
            <person name="Cooke P."/>
            <person name="Costello M."/>
            <person name="D'Aco K."/>
            <person name="Daza R."/>
            <person name="De Haan G."/>
            <person name="DeGray S."/>
            <person name="DeMaso C."/>
            <person name="Dhargay N."/>
            <person name="Dooley K."/>
            <person name="Dooley E."/>
            <person name="Doricent M."/>
            <person name="Dorje P."/>
            <person name="Dorjee K."/>
            <person name="Dupes A."/>
            <person name="Elong R."/>
            <person name="Falk J."/>
            <person name="Farina A."/>
            <person name="Faro S."/>
            <person name="Ferguson D."/>
            <person name="Fisher S."/>
            <person name="Foley C.D."/>
            <person name="Franke A."/>
            <person name="Friedrich D."/>
            <person name="Gadbois L."/>
            <person name="Gearin G."/>
            <person name="Gearin C.R."/>
            <person name="Giannoukos G."/>
            <person name="Goode T."/>
            <person name="Graham J."/>
            <person name="Grandbois E."/>
            <person name="Grewal S."/>
            <person name="Gyaltsen K."/>
            <person name="Hafez N."/>
            <person name="Hagos B."/>
            <person name="Hall J."/>
            <person name="Henson C."/>
            <person name="Hollinger A."/>
            <person name="Honan T."/>
            <person name="Huard M.D."/>
            <person name="Hughes L."/>
            <person name="Hurhula B."/>
            <person name="Husby M.E."/>
            <person name="Kamat A."/>
            <person name="Kanga B."/>
            <person name="Kashin S."/>
            <person name="Khazanovich D."/>
            <person name="Kisner P."/>
            <person name="Lance K."/>
            <person name="Lara M."/>
            <person name="Lee W."/>
            <person name="Lennon N."/>
            <person name="Letendre F."/>
            <person name="LeVine R."/>
            <person name="Lipovsky A."/>
            <person name="Liu X."/>
            <person name="Liu J."/>
            <person name="Liu S."/>
            <person name="Lokyitsang T."/>
            <person name="Lokyitsang Y."/>
            <person name="Lubonja R."/>
            <person name="Lui A."/>
            <person name="MacDonald P."/>
            <person name="Magnisalis V."/>
            <person name="Maru K."/>
            <person name="Matthews C."/>
            <person name="McCusker W."/>
            <person name="McDonough S."/>
            <person name="Mehta T."/>
            <person name="Meldrim J."/>
            <person name="Meneus L."/>
            <person name="Mihai O."/>
            <person name="Mihalev A."/>
            <person name="Mihova T."/>
            <person name="Mittelman R."/>
            <person name="Mlenga V."/>
            <person name="Montmayeur A."/>
            <person name="Mulrain L."/>
            <person name="Navidi A."/>
            <person name="Naylor J."/>
            <person name="Negash T."/>
            <person name="Nguyen T."/>
            <person name="Nguyen N."/>
            <person name="Nicol R."/>
            <person name="Norbu C."/>
            <person name="Norbu N."/>
            <person name="Novod N."/>
            <person name="O'Neill B."/>
            <person name="Osman S."/>
            <person name="Markiewicz E."/>
            <person name="Oyono O.L."/>
            <person name="Patti C."/>
            <person name="Phunkhang P."/>
            <person name="Pierre F."/>
            <person name="Priest M."/>
            <person name="Raghuraman S."/>
            <person name="Rege F."/>
            <person name="Reyes R."/>
            <person name="Rise C."/>
            <person name="Rogov P."/>
            <person name="Ross K."/>
            <person name="Ryan E."/>
            <person name="Settipalli S."/>
            <person name="Shea T."/>
            <person name="Sherpa N."/>
            <person name="Shi L."/>
            <person name="Shih D."/>
            <person name="Sparrow T."/>
            <person name="Spaulding J."/>
            <person name="Stalker J."/>
            <person name="Stange-Thomann N."/>
            <person name="Stavropoulos S."/>
            <person name="Stone C."/>
            <person name="Strader C."/>
            <person name="Tesfaye S."/>
            <person name="Thomson T."/>
            <person name="Thoulutsang Y."/>
            <person name="Thoulutsang D."/>
            <person name="Topham K."/>
            <person name="Topping I."/>
            <person name="Tsamla T."/>
            <person name="Vassiliev H."/>
            <person name="Vo A."/>
            <person name="Wangchuk T."/>
            <person name="Wangdi T."/>
            <person name="Weiand M."/>
            <person name="Wilkinson J."/>
            <person name="Wilson A."/>
            <person name="Yadav S."/>
            <person name="Young G."/>
            <person name="Yu Q."/>
            <person name="Zembek L."/>
            <person name="Zhong D."/>
            <person name="Zimmer A."/>
            <person name="Zwirko Z."/>
            <person name="Jaffe D.B."/>
            <person name="Alvarez P."/>
            <person name="Brockman W."/>
            <person name="Butler J."/>
            <person name="Chin C."/>
            <person name="Gnerre S."/>
            <person name="MacCallum I."/>
            <person name="Graves J.A."/>
            <person name="Ponting C.P."/>
            <person name="Breen M."/>
            <person name="Samollow P.B."/>
            <person name="Lander E.S."/>
            <person name="Lindblad-Toh K."/>
        </authorList>
    </citation>
    <scope>NUCLEOTIDE SEQUENCE [LARGE SCALE GENOMIC DNA]</scope>
</reference>
<feature type="region of interest" description="Disordered" evidence="17">
    <location>
        <begin position="889"/>
        <end position="910"/>
    </location>
</feature>
<dbReference type="InterPro" id="IPR003598">
    <property type="entry name" value="Ig_sub2"/>
</dbReference>
<dbReference type="SUPFAM" id="SSF48726">
    <property type="entry name" value="Immunoglobulin"/>
    <property type="match status" value="2"/>
</dbReference>
<keyword evidence="21" id="KW-1185">Reference proteome</keyword>
<dbReference type="PROSITE" id="PS51158">
    <property type="entry name" value="ALPHA_KINASE"/>
    <property type="match status" value="1"/>
</dbReference>
<comment type="catalytic activity">
    <reaction evidence="13">
        <text>L-seryl-[protein] + ATP = O-phospho-L-seryl-[protein] + ADP + H(+)</text>
        <dbReference type="Rhea" id="RHEA:17989"/>
        <dbReference type="Rhea" id="RHEA-COMP:9863"/>
        <dbReference type="Rhea" id="RHEA-COMP:11604"/>
        <dbReference type="ChEBI" id="CHEBI:15378"/>
        <dbReference type="ChEBI" id="CHEBI:29999"/>
        <dbReference type="ChEBI" id="CHEBI:30616"/>
        <dbReference type="ChEBI" id="CHEBI:83421"/>
        <dbReference type="ChEBI" id="CHEBI:456216"/>
        <dbReference type="EC" id="2.7.11.1"/>
    </reaction>
</comment>
<keyword evidence="6" id="KW-0808">Transferase</keyword>
<evidence type="ECO:0000256" key="15">
    <source>
        <dbReference type="ARBA" id="ARBA00073273"/>
    </source>
</evidence>
<keyword evidence="11" id="KW-0393">Immunoglobulin domain</keyword>
<dbReference type="Ensembl" id="ENSMODT00000026017.3">
    <property type="protein sequence ID" value="ENSMODP00000025565.3"/>
    <property type="gene ID" value="ENSMODG00000020435.3"/>
</dbReference>
<dbReference type="SMART" id="SM00811">
    <property type="entry name" value="Alpha_kinase"/>
    <property type="match status" value="1"/>
</dbReference>
<dbReference type="Gene3D" id="2.60.40.10">
    <property type="entry name" value="Immunoglobulins"/>
    <property type="match status" value="2"/>
</dbReference>
<comment type="similarity">
    <text evidence="2">Belongs to the protein kinase superfamily. Alpha-type protein kinase family. ALPK subfamily.</text>
</comment>
<evidence type="ECO:0000259" key="19">
    <source>
        <dbReference type="PROSITE" id="PS51158"/>
    </source>
</evidence>
<reference evidence="20" key="3">
    <citation type="submission" date="2025-09" db="UniProtKB">
        <authorList>
            <consortium name="Ensembl"/>
        </authorList>
    </citation>
    <scope>IDENTIFICATION</scope>
</reference>
<dbReference type="SUPFAM" id="SSF56112">
    <property type="entry name" value="Protein kinase-like (PK-like)"/>
    <property type="match status" value="1"/>
</dbReference>
<evidence type="ECO:0000256" key="16">
    <source>
        <dbReference type="ARBA" id="ARBA00080408"/>
    </source>
</evidence>
<dbReference type="STRING" id="13616.ENSMODP00000025565"/>
<keyword evidence="10" id="KW-1015">Disulfide bond</keyword>
<proteinExistence type="inferred from homology"/>
<feature type="compositionally biased region" description="Basic and acidic residues" evidence="17">
    <location>
        <begin position="450"/>
        <end position="465"/>
    </location>
</feature>
<dbReference type="eggNOG" id="ENOG502QPP5">
    <property type="taxonomic scope" value="Eukaryota"/>
</dbReference>
<organism evidence="20 21">
    <name type="scientific">Monodelphis domestica</name>
    <name type="common">Gray short-tailed opossum</name>
    <dbReference type="NCBI Taxonomy" id="13616"/>
    <lineage>
        <taxon>Eukaryota</taxon>
        <taxon>Metazoa</taxon>
        <taxon>Chordata</taxon>
        <taxon>Craniata</taxon>
        <taxon>Vertebrata</taxon>
        <taxon>Euteleostomi</taxon>
        <taxon>Mammalia</taxon>
        <taxon>Metatheria</taxon>
        <taxon>Didelphimorphia</taxon>
        <taxon>Didelphidae</taxon>
        <taxon>Monodelphis</taxon>
    </lineage>
</organism>
<dbReference type="Pfam" id="PF07679">
    <property type="entry name" value="I-set"/>
    <property type="match status" value="2"/>
</dbReference>
<dbReference type="Gene3D" id="3.20.200.10">
    <property type="entry name" value="MHCK/EF2 kinase"/>
    <property type="match status" value="1"/>
</dbReference>
<feature type="region of interest" description="Disordered" evidence="17">
    <location>
        <begin position="2124"/>
        <end position="2169"/>
    </location>
</feature>
<keyword evidence="8" id="KW-0418">Kinase</keyword>
<dbReference type="GeneTree" id="ENSGT00940000160524"/>
<dbReference type="GO" id="GO:0016323">
    <property type="term" value="C:basolateral plasma membrane"/>
    <property type="evidence" value="ECO:0007669"/>
    <property type="project" value="UniProtKB-SubCell"/>
</dbReference>
<dbReference type="HOGENOM" id="CLU_002011_0_0_1"/>
<evidence type="ECO:0000256" key="1">
    <source>
        <dbReference type="ARBA" id="ARBA00004187"/>
    </source>
</evidence>
<dbReference type="PROSITE" id="PS50835">
    <property type="entry name" value="IG_LIKE"/>
    <property type="match status" value="2"/>
</dbReference>
<evidence type="ECO:0000256" key="8">
    <source>
        <dbReference type="ARBA" id="ARBA00022777"/>
    </source>
</evidence>
<evidence type="ECO:0000313" key="20">
    <source>
        <dbReference type="Ensembl" id="ENSMODP00000025565.3"/>
    </source>
</evidence>